<dbReference type="InterPro" id="IPR055170">
    <property type="entry name" value="GFO_IDH_MocA-like_dom"/>
</dbReference>
<evidence type="ECO:0000313" key="5">
    <source>
        <dbReference type="Proteomes" id="UP000283509"/>
    </source>
</evidence>
<dbReference type="AlphaFoldDB" id="A0A423SNA9"/>
<dbReference type="Proteomes" id="UP000283509">
    <property type="component" value="Unassembled WGS sequence"/>
</dbReference>
<dbReference type="Pfam" id="PF22725">
    <property type="entry name" value="GFO_IDH_MocA_C3"/>
    <property type="match status" value="1"/>
</dbReference>
<evidence type="ECO:0000256" key="2">
    <source>
        <dbReference type="ARBA" id="ARBA00023002"/>
    </source>
</evidence>
<evidence type="ECO:0000259" key="3">
    <source>
        <dbReference type="Pfam" id="PF22725"/>
    </source>
</evidence>
<dbReference type="EMBL" id="QCYY01003053">
    <property type="protein sequence ID" value="ROT65706.1"/>
    <property type="molecule type" value="Genomic_DNA"/>
</dbReference>
<comment type="similarity">
    <text evidence="1">Belongs to the Gfo/Idh/MocA family.</text>
</comment>
<dbReference type="PANTHER" id="PTHR22604">
    <property type="entry name" value="OXIDOREDUCTASES"/>
    <property type="match status" value="1"/>
</dbReference>
<dbReference type="PANTHER" id="PTHR22604:SF105">
    <property type="entry name" value="TRANS-1,2-DIHYDROBENZENE-1,2-DIOL DEHYDROGENASE"/>
    <property type="match status" value="1"/>
</dbReference>
<name>A0A423SNA9_PENVA</name>
<dbReference type="InterPro" id="IPR050984">
    <property type="entry name" value="Gfo/Idh/MocA_domain"/>
</dbReference>
<dbReference type="OrthoDB" id="2129491at2759"/>
<dbReference type="SUPFAM" id="SSF55347">
    <property type="entry name" value="Glyceraldehyde-3-phosphate dehydrogenase-like, C-terminal domain"/>
    <property type="match status" value="1"/>
</dbReference>
<keyword evidence="2" id="KW-0560">Oxidoreductase</keyword>
<feature type="domain" description="GFO/IDH/MocA-like oxidoreductase" evidence="3">
    <location>
        <begin position="3"/>
        <end position="113"/>
    </location>
</feature>
<protein>
    <submittedName>
        <fullName evidence="4">Trans-1,2-dihydrobenzene-1,2-diol dehydrogenase</fullName>
    </submittedName>
</protein>
<dbReference type="GO" id="GO:0016491">
    <property type="term" value="F:oxidoreductase activity"/>
    <property type="evidence" value="ECO:0007669"/>
    <property type="project" value="UniProtKB-KW"/>
</dbReference>
<sequence length="194" mass="20561">MMKRIAAGEIGDVVQVIASFGKAAEHVERLVRKDTGGGATLDMGIYTVQFATLVMGGDKPLKVLAGGHLNKEGVDVVASASLVYPKGRTASLSTTIRADLPSEAFVVGTKGTIKVSYPMWCPESFESPSGTYTAPLPVTGQTYNFNNSQGLMYEAAEVRRCINAGLLESPGMSHGESITIAEVMEQMRAQMGVI</sequence>
<evidence type="ECO:0000313" key="4">
    <source>
        <dbReference type="EMBL" id="ROT65706.1"/>
    </source>
</evidence>
<dbReference type="STRING" id="6689.A0A423SNA9"/>
<proteinExistence type="inferred from homology"/>
<evidence type="ECO:0000256" key="1">
    <source>
        <dbReference type="ARBA" id="ARBA00010928"/>
    </source>
</evidence>
<gene>
    <name evidence="4" type="ORF">C7M84_016310</name>
</gene>
<comment type="caution">
    <text evidence="4">The sequence shown here is derived from an EMBL/GenBank/DDBJ whole genome shotgun (WGS) entry which is preliminary data.</text>
</comment>
<reference evidence="4 5" key="1">
    <citation type="submission" date="2018-04" db="EMBL/GenBank/DDBJ databases">
        <authorList>
            <person name="Zhang X."/>
            <person name="Yuan J."/>
            <person name="Li F."/>
            <person name="Xiang J."/>
        </authorList>
    </citation>
    <scope>NUCLEOTIDE SEQUENCE [LARGE SCALE GENOMIC DNA]</scope>
    <source>
        <tissue evidence="4">Muscle</tissue>
    </source>
</reference>
<dbReference type="Gene3D" id="3.30.360.10">
    <property type="entry name" value="Dihydrodipicolinate Reductase, domain 2"/>
    <property type="match status" value="1"/>
</dbReference>
<keyword evidence="5" id="KW-1185">Reference proteome</keyword>
<organism evidence="4 5">
    <name type="scientific">Penaeus vannamei</name>
    <name type="common">Whiteleg shrimp</name>
    <name type="synonym">Litopenaeus vannamei</name>
    <dbReference type="NCBI Taxonomy" id="6689"/>
    <lineage>
        <taxon>Eukaryota</taxon>
        <taxon>Metazoa</taxon>
        <taxon>Ecdysozoa</taxon>
        <taxon>Arthropoda</taxon>
        <taxon>Crustacea</taxon>
        <taxon>Multicrustacea</taxon>
        <taxon>Malacostraca</taxon>
        <taxon>Eumalacostraca</taxon>
        <taxon>Eucarida</taxon>
        <taxon>Decapoda</taxon>
        <taxon>Dendrobranchiata</taxon>
        <taxon>Penaeoidea</taxon>
        <taxon>Penaeidae</taxon>
        <taxon>Penaeus</taxon>
    </lineage>
</organism>
<reference evidence="4 5" key="2">
    <citation type="submission" date="2019-01" db="EMBL/GenBank/DDBJ databases">
        <title>The decoding of complex shrimp genome reveals the adaptation for benthos swimmer, frequently molting mechanism and breeding impact on genome.</title>
        <authorList>
            <person name="Sun Y."/>
            <person name="Gao Y."/>
            <person name="Yu Y."/>
        </authorList>
    </citation>
    <scope>NUCLEOTIDE SEQUENCE [LARGE SCALE GENOMIC DNA]</scope>
    <source>
        <tissue evidence="4">Muscle</tissue>
    </source>
</reference>
<accession>A0A423SNA9</accession>